<keyword evidence="6 14" id="KW-0812">Transmembrane</keyword>
<evidence type="ECO:0000256" key="11">
    <source>
        <dbReference type="ARBA" id="ARBA00031884"/>
    </source>
</evidence>
<feature type="domain" description="Heme-copper oxidase subunit III family profile" evidence="16">
    <location>
        <begin position="33"/>
        <end position="210"/>
    </location>
</feature>
<organism evidence="17 18">
    <name type="scientific">Aureimonas jatrophae</name>
    <dbReference type="NCBI Taxonomy" id="1166073"/>
    <lineage>
        <taxon>Bacteria</taxon>
        <taxon>Pseudomonadati</taxon>
        <taxon>Pseudomonadota</taxon>
        <taxon>Alphaproteobacteria</taxon>
        <taxon>Hyphomicrobiales</taxon>
        <taxon>Aurantimonadaceae</taxon>
        <taxon>Aureimonas</taxon>
    </lineage>
</organism>
<evidence type="ECO:0000256" key="14">
    <source>
        <dbReference type="RuleBase" id="RU003376"/>
    </source>
</evidence>
<evidence type="ECO:0000256" key="10">
    <source>
        <dbReference type="ARBA" id="ARBA00030072"/>
    </source>
</evidence>
<dbReference type="PANTHER" id="PTHR11403:SF2">
    <property type="entry name" value="CYTOCHROME BO(3) UBIQUINOL OXIDASE SUBUNIT 3"/>
    <property type="match status" value="1"/>
</dbReference>
<feature type="transmembrane region" description="Helical" evidence="15">
    <location>
        <begin position="105"/>
        <end position="122"/>
    </location>
</feature>
<evidence type="ECO:0000256" key="3">
    <source>
        <dbReference type="ARBA" id="ARBA00011700"/>
    </source>
</evidence>
<keyword evidence="7 15" id="KW-1133">Transmembrane helix</keyword>
<proteinExistence type="inferred from homology"/>
<accession>A0A1H0DK51</accession>
<evidence type="ECO:0000256" key="8">
    <source>
        <dbReference type="ARBA" id="ARBA00023136"/>
    </source>
</evidence>
<evidence type="ECO:0000313" key="18">
    <source>
        <dbReference type="Proteomes" id="UP000198793"/>
    </source>
</evidence>
<dbReference type="PROSITE" id="PS50253">
    <property type="entry name" value="COX3"/>
    <property type="match status" value="1"/>
</dbReference>
<evidence type="ECO:0000256" key="5">
    <source>
        <dbReference type="ARBA" id="ARBA00022475"/>
    </source>
</evidence>
<evidence type="ECO:0000256" key="2">
    <source>
        <dbReference type="ARBA" id="ARBA00010581"/>
    </source>
</evidence>
<dbReference type="OrthoDB" id="9810850at2"/>
<evidence type="ECO:0000256" key="15">
    <source>
        <dbReference type="SAM" id="Phobius"/>
    </source>
</evidence>
<evidence type="ECO:0000256" key="4">
    <source>
        <dbReference type="ARBA" id="ARBA00014687"/>
    </source>
</evidence>
<evidence type="ECO:0000256" key="12">
    <source>
        <dbReference type="ARBA" id="ARBA00032189"/>
    </source>
</evidence>
<feature type="transmembrane region" description="Helical" evidence="15">
    <location>
        <begin position="75"/>
        <end position="96"/>
    </location>
</feature>
<gene>
    <name evidence="17" type="ORF">SAMN05192530_101824</name>
</gene>
<protein>
    <recommendedName>
        <fullName evidence="4">Cytochrome bo(3) ubiquinol oxidase subunit 3</fullName>
    </recommendedName>
    <alternativeName>
        <fullName evidence="12">Cytochrome o ubiquinol oxidase subunit 3</fullName>
    </alternativeName>
    <alternativeName>
        <fullName evidence="10">Oxidase bo(3) subunit 3</fullName>
    </alternativeName>
    <alternativeName>
        <fullName evidence="13">Ubiquinol oxidase polypeptide III</fullName>
    </alternativeName>
    <alternativeName>
        <fullName evidence="11">Ubiquinol oxidase subunit 3</fullName>
    </alternativeName>
</protein>
<comment type="subcellular location">
    <subcellularLocation>
        <location evidence="1 14">Cell membrane</location>
        <topology evidence="1 14">Multi-pass membrane protein</topology>
    </subcellularLocation>
</comment>
<dbReference type="EMBL" id="FNIT01000001">
    <property type="protein sequence ID" value="SDN70429.1"/>
    <property type="molecule type" value="Genomic_DNA"/>
</dbReference>
<reference evidence="17 18" key="1">
    <citation type="submission" date="2016-10" db="EMBL/GenBank/DDBJ databases">
        <authorList>
            <person name="de Groot N.N."/>
        </authorList>
    </citation>
    <scope>NUCLEOTIDE SEQUENCE [LARGE SCALE GENOMIC DNA]</scope>
    <source>
        <strain evidence="18">L7-484,KACC 16230,DSM 25025</strain>
    </source>
</reference>
<evidence type="ECO:0000256" key="6">
    <source>
        <dbReference type="ARBA" id="ARBA00022692"/>
    </source>
</evidence>
<dbReference type="GO" id="GO:0019646">
    <property type="term" value="P:aerobic electron transport chain"/>
    <property type="evidence" value="ECO:0007669"/>
    <property type="project" value="InterPro"/>
</dbReference>
<evidence type="ECO:0000313" key="17">
    <source>
        <dbReference type="EMBL" id="SDN70429.1"/>
    </source>
</evidence>
<keyword evidence="8 15" id="KW-0472">Membrane</keyword>
<dbReference type="FunFam" id="1.20.120.80:FF:000001">
    <property type="entry name" value="Cytochrome (Ubi)quinol oxidase subunit III"/>
    <property type="match status" value="1"/>
</dbReference>
<dbReference type="GO" id="GO:0005886">
    <property type="term" value="C:plasma membrane"/>
    <property type="evidence" value="ECO:0007669"/>
    <property type="project" value="UniProtKB-SubCell"/>
</dbReference>
<evidence type="ECO:0000256" key="13">
    <source>
        <dbReference type="ARBA" id="ARBA00032717"/>
    </source>
</evidence>
<evidence type="ECO:0000256" key="1">
    <source>
        <dbReference type="ARBA" id="ARBA00004651"/>
    </source>
</evidence>
<dbReference type="STRING" id="1166073.SAMN05192530_101824"/>
<dbReference type="SUPFAM" id="SSF81452">
    <property type="entry name" value="Cytochrome c oxidase subunit III-like"/>
    <property type="match status" value="1"/>
</dbReference>
<name>A0A1H0DK51_9HYPH</name>
<sequence>MSDAIADHDTRHPGLNLAETDTFAHAEAEETVFGFWVFLMSDVVLFALLIAVYATAVPMTDGGPGPRDILTLGPAAFETGLLLLSSLTFGMASLALKYEDPRSRLVGWLALTLLLGLAFLGLELKDFADWSAQGAPPQRSGFLSALYVLLSTHGLHVAIGCLWIAVMIAQVFRFGLSAAVKLRVMRLALFWHMLDVVWIGLFSVIYLVGLSS</sequence>
<dbReference type="InterPro" id="IPR024791">
    <property type="entry name" value="Cyt_c/ubiquinol_Oxase_su3"/>
</dbReference>
<dbReference type="AlphaFoldDB" id="A0A1H0DK51"/>
<dbReference type="GO" id="GO:0004129">
    <property type="term" value="F:cytochrome-c oxidase activity"/>
    <property type="evidence" value="ECO:0007669"/>
    <property type="project" value="InterPro"/>
</dbReference>
<evidence type="ECO:0000256" key="7">
    <source>
        <dbReference type="ARBA" id="ARBA00022989"/>
    </source>
</evidence>
<comment type="similarity">
    <text evidence="2 14">Belongs to the cytochrome c oxidase subunit 3 family.</text>
</comment>
<dbReference type="Proteomes" id="UP000198793">
    <property type="component" value="Unassembled WGS sequence"/>
</dbReference>
<dbReference type="InterPro" id="IPR013833">
    <property type="entry name" value="Cyt_c_oxidase_su3_a-hlx"/>
</dbReference>
<dbReference type="InterPro" id="IPR035973">
    <property type="entry name" value="Cyt_c_oxidase_su3-like_sf"/>
</dbReference>
<dbReference type="Pfam" id="PF00510">
    <property type="entry name" value="COX3"/>
    <property type="match status" value="1"/>
</dbReference>
<keyword evidence="5" id="KW-1003">Cell membrane</keyword>
<evidence type="ECO:0000256" key="9">
    <source>
        <dbReference type="ARBA" id="ARBA00025694"/>
    </source>
</evidence>
<dbReference type="InterPro" id="IPR000298">
    <property type="entry name" value="Cyt_c_oxidase-like_su3"/>
</dbReference>
<feature type="transmembrane region" description="Helical" evidence="15">
    <location>
        <begin position="187"/>
        <end position="209"/>
    </location>
</feature>
<evidence type="ECO:0000259" key="16">
    <source>
        <dbReference type="PROSITE" id="PS50253"/>
    </source>
</evidence>
<feature type="transmembrane region" description="Helical" evidence="15">
    <location>
        <begin position="142"/>
        <end position="166"/>
    </location>
</feature>
<dbReference type="RefSeq" id="WP_090669136.1">
    <property type="nucleotide sequence ID" value="NZ_FNIT01000001.1"/>
</dbReference>
<dbReference type="Gene3D" id="1.20.120.80">
    <property type="entry name" value="Cytochrome c oxidase, subunit III, four-helix bundle"/>
    <property type="match status" value="1"/>
</dbReference>
<dbReference type="PANTHER" id="PTHR11403">
    <property type="entry name" value="CYTOCHROME C OXIDASE SUBUNIT III"/>
    <property type="match status" value="1"/>
</dbReference>
<comment type="function">
    <text evidence="9">Cytochrome bo(3) ubiquinol terminal oxidase is the component of the aerobic respiratory chain of E.coli that predominates when cells are grown at high aeration. Has proton pump activity across the membrane in addition to electron transfer, pumping 2 protons/electron.</text>
</comment>
<comment type="subunit">
    <text evidence="3">Heterooctamer of two A chains, two B chains, two C chains and two D chains.</text>
</comment>
<feature type="transmembrane region" description="Helical" evidence="15">
    <location>
        <begin position="33"/>
        <end position="55"/>
    </location>
</feature>
<keyword evidence="18" id="KW-1185">Reference proteome</keyword>